<organism evidence="2 3">
    <name type="scientific">Eleusine coracana subsp. coracana</name>
    <dbReference type="NCBI Taxonomy" id="191504"/>
    <lineage>
        <taxon>Eukaryota</taxon>
        <taxon>Viridiplantae</taxon>
        <taxon>Streptophyta</taxon>
        <taxon>Embryophyta</taxon>
        <taxon>Tracheophyta</taxon>
        <taxon>Spermatophyta</taxon>
        <taxon>Magnoliopsida</taxon>
        <taxon>Liliopsida</taxon>
        <taxon>Poales</taxon>
        <taxon>Poaceae</taxon>
        <taxon>PACMAD clade</taxon>
        <taxon>Chloridoideae</taxon>
        <taxon>Cynodonteae</taxon>
        <taxon>Eleusininae</taxon>
        <taxon>Eleusine</taxon>
    </lineage>
</organism>
<reference evidence="2" key="1">
    <citation type="journal article" date="2018" name="DNA Res.">
        <title>Multiple hybrid de novo genome assembly of finger millet, an orphan allotetraploid crop.</title>
        <authorList>
            <person name="Hatakeyama M."/>
            <person name="Aluri S."/>
            <person name="Balachadran M.T."/>
            <person name="Sivarajan S.R."/>
            <person name="Patrignani A."/>
            <person name="Gruter S."/>
            <person name="Poveda L."/>
            <person name="Shimizu-Inatsugi R."/>
            <person name="Baeten J."/>
            <person name="Francoijs K.J."/>
            <person name="Nataraja K.N."/>
            <person name="Reddy Y.A.N."/>
            <person name="Phadnis S."/>
            <person name="Ravikumar R.L."/>
            <person name="Schlapbach R."/>
            <person name="Sreeman S.M."/>
            <person name="Shimizu K.K."/>
        </authorList>
    </citation>
    <scope>NUCLEOTIDE SEQUENCE</scope>
</reference>
<evidence type="ECO:0000313" key="2">
    <source>
        <dbReference type="EMBL" id="GJN35508.1"/>
    </source>
</evidence>
<dbReference type="AlphaFoldDB" id="A0AAV5FKV1"/>
<dbReference type="EMBL" id="BQKI01000088">
    <property type="protein sequence ID" value="GJN35508.1"/>
    <property type="molecule type" value="Genomic_DNA"/>
</dbReference>
<comment type="caution">
    <text evidence="2">The sequence shown here is derived from an EMBL/GenBank/DDBJ whole genome shotgun (WGS) entry which is preliminary data.</text>
</comment>
<protein>
    <submittedName>
        <fullName evidence="2">Uncharacterized protein</fullName>
    </submittedName>
</protein>
<name>A0AAV5FKV1_ELECO</name>
<feature type="compositionally biased region" description="Pro residues" evidence="1">
    <location>
        <begin position="20"/>
        <end position="30"/>
    </location>
</feature>
<feature type="region of interest" description="Disordered" evidence="1">
    <location>
        <begin position="1"/>
        <end position="35"/>
    </location>
</feature>
<feature type="compositionally biased region" description="Low complexity" evidence="1">
    <location>
        <begin position="81"/>
        <end position="94"/>
    </location>
</feature>
<gene>
    <name evidence="2" type="primary">gb24291</name>
    <name evidence="2" type="ORF">PR202_gb24291</name>
</gene>
<feature type="region of interest" description="Disordered" evidence="1">
    <location>
        <begin position="55"/>
        <end position="94"/>
    </location>
</feature>
<evidence type="ECO:0000313" key="3">
    <source>
        <dbReference type="Proteomes" id="UP001054889"/>
    </source>
</evidence>
<sequence length="94" mass="9676">MGEVPHPTATTGVVEVAGGRPPPPSPPTPRPRLRISAPDCSPAVVVPFLCLHPSACDSPGETGRGASACRNRRRRPDLRWSVSSSSASSPAAAL</sequence>
<accession>A0AAV5FKV1</accession>
<proteinExistence type="predicted"/>
<dbReference type="Proteomes" id="UP001054889">
    <property type="component" value="Unassembled WGS sequence"/>
</dbReference>
<keyword evidence="3" id="KW-1185">Reference proteome</keyword>
<reference evidence="2" key="2">
    <citation type="submission" date="2021-12" db="EMBL/GenBank/DDBJ databases">
        <title>Resequencing data analysis of finger millet.</title>
        <authorList>
            <person name="Hatakeyama M."/>
            <person name="Aluri S."/>
            <person name="Balachadran M.T."/>
            <person name="Sivarajan S.R."/>
            <person name="Poveda L."/>
            <person name="Shimizu-Inatsugi R."/>
            <person name="Schlapbach R."/>
            <person name="Sreeman S.M."/>
            <person name="Shimizu K.K."/>
        </authorList>
    </citation>
    <scope>NUCLEOTIDE SEQUENCE</scope>
</reference>
<evidence type="ECO:0000256" key="1">
    <source>
        <dbReference type="SAM" id="MobiDB-lite"/>
    </source>
</evidence>